<dbReference type="EMBL" id="FN649730">
    <property type="protein sequence ID" value="CBJ30878.1"/>
    <property type="molecule type" value="Genomic_DNA"/>
</dbReference>
<accession>D7FRT7</accession>
<keyword evidence="3" id="KW-1185">Reference proteome</keyword>
<dbReference type="Proteomes" id="UP000002630">
    <property type="component" value="Linkage Group LG05"/>
</dbReference>
<dbReference type="EMBL" id="FN648397">
    <property type="protein sequence ID" value="CBJ30878.1"/>
    <property type="molecule type" value="Genomic_DNA"/>
</dbReference>
<feature type="transmembrane region" description="Helical" evidence="1">
    <location>
        <begin position="34"/>
        <end position="55"/>
    </location>
</feature>
<gene>
    <name evidence="2" type="ORF">Esi_0219_0030</name>
</gene>
<keyword evidence="1" id="KW-1133">Transmembrane helix</keyword>
<reference evidence="2 3" key="1">
    <citation type="journal article" date="2010" name="Nature">
        <title>The Ectocarpus genome and the independent evolution of multicellularity in brown algae.</title>
        <authorList>
            <person name="Cock J.M."/>
            <person name="Sterck L."/>
            <person name="Rouze P."/>
            <person name="Scornet D."/>
            <person name="Allen A.E."/>
            <person name="Amoutzias G."/>
            <person name="Anthouard V."/>
            <person name="Artiguenave F."/>
            <person name="Aury J.M."/>
            <person name="Badger J.H."/>
            <person name="Beszteri B."/>
            <person name="Billiau K."/>
            <person name="Bonnet E."/>
            <person name="Bothwell J.H."/>
            <person name="Bowler C."/>
            <person name="Boyen C."/>
            <person name="Brownlee C."/>
            <person name="Carrano C.J."/>
            <person name="Charrier B."/>
            <person name="Cho G.Y."/>
            <person name="Coelho S.M."/>
            <person name="Collen J."/>
            <person name="Corre E."/>
            <person name="Da Silva C."/>
            <person name="Delage L."/>
            <person name="Delaroque N."/>
            <person name="Dittami S.M."/>
            <person name="Doulbeau S."/>
            <person name="Elias M."/>
            <person name="Farnham G."/>
            <person name="Gachon C.M."/>
            <person name="Gschloessl B."/>
            <person name="Heesch S."/>
            <person name="Jabbari K."/>
            <person name="Jubin C."/>
            <person name="Kawai H."/>
            <person name="Kimura K."/>
            <person name="Kloareg B."/>
            <person name="Kupper F.C."/>
            <person name="Lang D."/>
            <person name="Le Bail A."/>
            <person name="Leblanc C."/>
            <person name="Lerouge P."/>
            <person name="Lohr M."/>
            <person name="Lopez P.J."/>
            <person name="Martens C."/>
            <person name="Maumus F."/>
            <person name="Michel G."/>
            <person name="Miranda-Saavedra D."/>
            <person name="Morales J."/>
            <person name="Moreau H."/>
            <person name="Motomura T."/>
            <person name="Nagasato C."/>
            <person name="Napoli C.A."/>
            <person name="Nelson D.R."/>
            <person name="Nyvall-Collen P."/>
            <person name="Peters A.F."/>
            <person name="Pommier C."/>
            <person name="Potin P."/>
            <person name="Poulain J."/>
            <person name="Quesneville H."/>
            <person name="Read B."/>
            <person name="Rensing S.A."/>
            <person name="Ritter A."/>
            <person name="Rousvoal S."/>
            <person name="Samanta M."/>
            <person name="Samson G."/>
            <person name="Schroeder D.C."/>
            <person name="Segurens B."/>
            <person name="Strittmatter M."/>
            <person name="Tonon T."/>
            <person name="Tregear J.W."/>
            <person name="Valentin K."/>
            <person name="von Dassow P."/>
            <person name="Yamagishi T."/>
            <person name="Van de Peer Y."/>
            <person name="Wincker P."/>
        </authorList>
    </citation>
    <scope>NUCLEOTIDE SEQUENCE [LARGE SCALE GENOMIC DNA]</scope>
    <source>
        <strain evidence="3">Ec32 / CCAP1310/4</strain>
    </source>
</reference>
<name>D7FRT7_ECTSI</name>
<proteinExistence type="predicted"/>
<protein>
    <submittedName>
        <fullName evidence="2">Uncharacterized protein</fullName>
    </submittedName>
</protein>
<sequence length="121" mass="13091">MATPFGEDPVSHRIPSLRDKEHIIVGVEMNTSGMVAFALVMGLSFIGIALTLFLCPKYEMDIYNRDELLRAINLQAQGLPDDPSRHSAMHIQPLTPAMVLTASPVASNPGSRVVSPTHPTA</sequence>
<organism evidence="2 3">
    <name type="scientific">Ectocarpus siliculosus</name>
    <name type="common">Brown alga</name>
    <name type="synonym">Conferva siliculosa</name>
    <dbReference type="NCBI Taxonomy" id="2880"/>
    <lineage>
        <taxon>Eukaryota</taxon>
        <taxon>Sar</taxon>
        <taxon>Stramenopiles</taxon>
        <taxon>Ochrophyta</taxon>
        <taxon>PX clade</taxon>
        <taxon>Phaeophyceae</taxon>
        <taxon>Ectocarpales</taxon>
        <taxon>Ectocarpaceae</taxon>
        <taxon>Ectocarpus</taxon>
    </lineage>
</organism>
<dbReference type="AlphaFoldDB" id="D7FRT7"/>
<keyword evidence="1" id="KW-0472">Membrane</keyword>
<evidence type="ECO:0000313" key="3">
    <source>
        <dbReference type="Proteomes" id="UP000002630"/>
    </source>
</evidence>
<keyword evidence="1" id="KW-0812">Transmembrane</keyword>
<evidence type="ECO:0000256" key="1">
    <source>
        <dbReference type="SAM" id="Phobius"/>
    </source>
</evidence>
<dbReference type="InParanoid" id="D7FRT7"/>
<evidence type="ECO:0000313" key="2">
    <source>
        <dbReference type="EMBL" id="CBJ30878.1"/>
    </source>
</evidence>